<keyword evidence="5" id="KW-0934">Plastid</keyword>
<dbReference type="AlphaFoldDB" id="A0AAF0UIV4"/>
<evidence type="ECO:0000256" key="11">
    <source>
        <dbReference type="ARBA" id="ARBA00047726"/>
    </source>
</evidence>
<evidence type="ECO:0000256" key="13">
    <source>
        <dbReference type="SAM" id="Phobius"/>
    </source>
</evidence>
<dbReference type="GO" id="GO:0003954">
    <property type="term" value="F:NADH dehydrogenase activity"/>
    <property type="evidence" value="ECO:0007669"/>
    <property type="project" value="TreeGrafter"/>
</dbReference>
<feature type="transmembrane region" description="Helical" evidence="13">
    <location>
        <begin position="92"/>
        <end position="110"/>
    </location>
</feature>
<keyword evidence="7" id="KW-1278">Translocase</keyword>
<proteinExistence type="inferred from homology"/>
<keyword evidence="8 13" id="KW-1133">Transmembrane helix</keyword>
<comment type="subcellular location">
    <subcellularLocation>
        <location evidence="1">Membrane</location>
        <topology evidence="1">Multi-pass membrane protein</topology>
    </subcellularLocation>
    <subcellularLocation>
        <location evidence="2">Plastid</location>
        <location evidence="2">Chloroplast thylakoid membrane</location>
    </subcellularLocation>
</comment>
<dbReference type="EMBL" id="CP133620">
    <property type="protein sequence ID" value="WMV46674.1"/>
    <property type="molecule type" value="Genomic_DNA"/>
</dbReference>
<gene>
    <name evidence="15" type="ORF">MTR67_040059</name>
</gene>
<feature type="transmembrane region" description="Helical" evidence="13">
    <location>
        <begin position="37"/>
        <end position="58"/>
    </location>
</feature>
<name>A0AAF0UIV4_SOLVR</name>
<reference evidence="15" key="1">
    <citation type="submission" date="2023-08" db="EMBL/GenBank/DDBJ databases">
        <title>A de novo genome assembly of Solanum verrucosum Schlechtendal, a Mexican diploid species geographically isolated from the other diploid A-genome species in potato relatives.</title>
        <authorList>
            <person name="Hosaka K."/>
        </authorList>
    </citation>
    <scope>NUCLEOTIDE SEQUENCE</scope>
    <source>
        <tissue evidence="15">Young leaves</tissue>
    </source>
</reference>
<evidence type="ECO:0000256" key="6">
    <source>
        <dbReference type="ARBA" id="ARBA00022692"/>
    </source>
</evidence>
<dbReference type="GO" id="GO:0015990">
    <property type="term" value="P:electron transport coupled proton transport"/>
    <property type="evidence" value="ECO:0007669"/>
    <property type="project" value="TreeGrafter"/>
</dbReference>
<evidence type="ECO:0000256" key="7">
    <source>
        <dbReference type="ARBA" id="ARBA00022967"/>
    </source>
</evidence>
<evidence type="ECO:0000256" key="5">
    <source>
        <dbReference type="ARBA" id="ARBA00022640"/>
    </source>
</evidence>
<comment type="similarity">
    <text evidence="3">Belongs to the complex I subunit 5 family.</text>
</comment>
<evidence type="ECO:0000256" key="1">
    <source>
        <dbReference type="ARBA" id="ARBA00004141"/>
    </source>
</evidence>
<keyword evidence="9" id="KW-0520">NAD</keyword>
<dbReference type="GO" id="GO:0042773">
    <property type="term" value="P:ATP synthesis coupled electron transport"/>
    <property type="evidence" value="ECO:0007669"/>
    <property type="project" value="InterPro"/>
</dbReference>
<keyword evidence="6 13" id="KW-0812">Transmembrane</keyword>
<feature type="transmembrane region" description="Helical" evidence="13">
    <location>
        <begin position="122"/>
        <end position="143"/>
    </location>
</feature>
<dbReference type="PANTHER" id="PTHR42829">
    <property type="entry name" value="NADH-UBIQUINONE OXIDOREDUCTASE CHAIN 5"/>
    <property type="match status" value="1"/>
</dbReference>
<dbReference type="GO" id="GO:0009535">
    <property type="term" value="C:chloroplast thylakoid membrane"/>
    <property type="evidence" value="ECO:0007669"/>
    <property type="project" value="UniProtKB-SubCell"/>
</dbReference>
<dbReference type="PANTHER" id="PTHR42829:SF2">
    <property type="entry name" value="NADH-UBIQUINONE OXIDOREDUCTASE CHAIN 5"/>
    <property type="match status" value="1"/>
</dbReference>
<dbReference type="Pfam" id="PF00361">
    <property type="entry name" value="Proton_antipo_M"/>
    <property type="match status" value="1"/>
</dbReference>
<evidence type="ECO:0000256" key="12">
    <source>
        <dbReference type="ARBA" id="ARBA00048026"/>
    </source>
</evidence>
<sequence>MVTVWCNCRYGLVVGVNDYLSIPTFFMPMLVIGDNSLQLLLGWEGVGLASYLLIHFLFTRLQADKVVIKAMLVNRIVSHTWSPDAMEGPTPVSALIHVATMVTIGVFMLARCSPLFEYPPTTLIVTTFAGAMTLFLTATTGILQNDLKRFIAYSTCSQLPYHRDLLNQNSFHNSSSISSSWILEPVC</sequence>
<dbReference type="GO" id="GO:0008137">
    <property type="term" value="F:NADH dehydrogenase (ubiquinone) activity"/>
    <property type="evidence" value="ECO:0007669"/>
    <property type="project" value="InterPro"/>
</dbReference>
<evidence type="ECO:0000256" key="3">
    <source>
        <dbReference type="ARBA" id="ARBA00008200"/>
    </source>
</evidence>
<feature type="domain" description="NADH:quinone oxidoreductase/Mrp antiporter transmembrane" evidence="14">
    <location>
        <begin position="79"/>
        <end position="161"/>
    </location>
</feature>
<keyword evidence="16" id="KW-1185">Reference proteome</keyword>
<evidence type="ECO:0000256" key="10">
    <source>
        <dbReference type="ARBA" id="ARBA00023136"/>
    </source>
</evidence>
<keyword evidence="4" id="KW-0813">Transport</keyword>
<dbReference type="InterPro" id="IPR001750">
    <property type="entry name" value="ND/Mrp_TM"/>
</dbReference>
<keyword evidence="10 13" id="KW-0472">Membrane</keyword>
<evidence type="ECO:0000256" key="9">
    <source>
        <dbReference type="ARBA" id="ARBA00023027"/>
    </source>
</evidence>
<evidence type="ECO:0000256" key="8">
    <source>
        <dbReference type="ARBA" id="ARBA00022989"/>
    </source>
</evidence>
<dbReference type="PRINTS" id="PR01434">
    <property type="entry name" value="NADHDHGNASE5"/>
</dbReference>
<protein>
    <recommendedName>
        <fullName evidence="14">NADH:quinone oxidoreductase/Mrp antiporter transmembrane domain-containing protein</fullName>
    </recommendedName>
</protein>
<dbReference type="Proteomes" id="UP001234989">
    <property type="component" value="Chromosome 9"/>
</dbReference>
<evidence type="ECO:0000313" key="16">
    <source>
        <dbReference type="Proteomes" id="UP001234989"/>
    </source>
</evidence>
<comment type="catalytic activity">
    <reaction evidence="12">
        <text>a plastoquinone + NADH + (n+1) H(+)(in) = a plastoquinol + NAD(+) + n H(+)(out)</text>
        <dbReference type="Rhea" id="RHEA:42608"/>
        <dbReference type="Rhea" id="RHEA-COMP:9561"/>
        <dbReference type="Rhea" id="RHEA-COMP:9562"/>
        <dbReference type="ChEBI" id="CHEBI:15378"/>
        <dbReference type="ChEBI" id="CHEBI:17757"/>
        <dbReference type="ChEBI" id="CHEBI:57540"/>
        <dbReference type="ChEBI" id="CHEBI:57945"/>
        <dbReference type="ChEBI" id="CHEBI:62192"/>
    </reaction>
</comment>
<organism evidence="15 16">
    <name type="scientific">Solanum verrucosum</name>
    <dbReference type="NCBI Taxonomy" id="315347"/>
    <lineage>
        <taxon>Eukaryota</taxon>
        <taxon>Viridiplantae</taxon>
        <taxon>Streptophyta</taxon>
        <taxon>Embryophyta</taxon>
        <taxon>Tracheophyta</taxon>
        <taxon>Spermatophyta</taxon>
        <taxon>Magnoliopsida</taxon>
        <taxon>eudicotyledons</taxon>
        <taxon>Gunneridae</taxon>
        <taxon>Pentapetalae</taxon>
        <taxon>asterids</taxon>
        <taxon>lamiids</taxon>
        <taxon>Solanales</taxon>
        <taxon>Solanaceae</taxon>
        <taxon>Solanoideae</taxon>
        <taxon>Solaneae</taxon>
        <taxon>Solanum</taxon>
    </lineage>
</organism>
<comment type="catalytic activity">
    <reaction evidence="11">
        <text>a plastoquinone + NADPH + (n+1) H(+)(in) = a plastoquinol + NADP(+) + n H(+)(out)</text>
        <dbReference type="Rhea" id="RHEA:42612"/>
        <dbReference type="Rhea" id="RHEA-COMP:9561"/>
        <dbReference type="Rhea" id="RHEA-COMP:9562"/>
        <dbReference type="ChEBI" id="CHEBI:15378"/>
        <dbReference type="ChEBI" id="CHEBI:17757"/>
        <dbReference type="ChEBI" id="CHEBI:57783"/>
        <dbReference type="ChEBI" id="CHEBI:58349"/>
        <dbReference type="ChEBI" id="CHEBI:62192"/>
    </reaction>
</comment>
<evidence type="ECO:0000259" key="14">
    <source>
        <dbReference type="Pfam" id="PF00361"/>
    </source>
</evidence>
<dbReference type="InterPro" id="IPR003945">
    <property type="entry name" value="NU5C-like"/>
</dbReference>
<evidence type="ECO:0000256" key="2">
    <source>
        <dbReference type="ARBA" id="ARBA00004334"/>
    </source>
</evidence>
<accession>A0AAF0UIV4</accession>
<evidence type="ECO:0000256" key="4">
    <source>
        <dbReference type="ARBA" id="ARBA00022448"/>
    </source>
</evidence>
<evidence type="ECO:0000313" key="15">
    <source>
        <dbReference type="EMBL" id="WMV46674.1"/>
    </source>
</evidence>